<keyword evidence="6" id="KW-1133">Transmembrane helix</keyword>
<evidence type="ECO:0000256" key="3">
    <source>
        <dbReference type="ARBA" id="ARBA00022448"/>
    </source>
</evidence>
<keyword evidence="5" id="KW-0862">Zinc</keyword>
<organism evidence="7 8">
    <name type="scientific">SAR86 cluster bacterium</name>
    <dbReference type="NCBI Taxonomy" id="2030880"/>
    <lineage>
        <taxon>Bacteria</taxon>
        <taxon>Pseudomonadati</taxon>
        <taxon>Pseudomonadota</taxon>
        <taxon>Gammaproteobacteria</taxon>
        <taxon>SAR86 cluster</taxon>
    </lineage>
</organism>
<comment type="caution">
    <text evidence="7">The sequence shown here is derived from an EMBL/GenBank/DDBJ whole genome shotgun (WGS) entry which is preliminary data.</text>
</comment>
<evidence type="ECO:0000256" key="6">
    <source>
        <dbReference type="SAM" id="Phobius"/>
    </source>
</evidence>
<evidence type="ECO:0000313" key="8">
    <source>
        <dbReference type="Proteomes" id="UP000228987"/>
    </source>
</evidence>
<keyword evidence="4" id="KW-0732">Signal</keyword>
<dbReference type="GO" id="GO:0046872">
    <property type="term" value="F:metal ion binding"/>
    <property type="evidence" value="ECO:0007669"/>
    <property type="project" value="InterPro"/>
</dbReference>
<gene>
    <name evidence="7" type="ORF">COA71_01835</name>
</gene>
<sequence>MSTSERRLTAAIWSNFNHNNDLCRYQVCAQGEVIYHSGLFRISLSINRYKALSRKVLISVFIFSQLVIGTVANAQPVVSASIKPLQLIAAAITTGIGGNNEPGLIIGPAQDPHHPSLRPSERRTLYAADILLWVGPQLEAALADVIDPTSSTVINAYELTQESGLSVSGTIDPHVWLSTQNARLIAETLTQKLVLLDVENRQPYENNLDDFLSSLDMLDVEINAALEALQQTPFAVYHNAFRYYEKQYGLTHTASYTDNEELQPGIRKVLEVRESLAANNVSCLLLEPSNNPEEISQLTGRDMTLMTIDILGFDYVANKTGYRDFMLGITQSVKECLQP</sequence>
<dbReference type="SUPFAM" id="SSF53807">
    <property type="entry name" value="Helical backbone' metal receptor"/>
    <property type="match status" value="1"/>
</dbReference>
<reference evidence="8" key="1">
    <citation type="submission" date="2017-08" db="EMBL/GenBank/DDBJ databases">
        <title>A dynamic microbial community with high functional redundancy inhabits the cold, oxic subseafloor aquifer.</title>
        <authorList>
            <person name="Tully B.J."/>
            <person name="Wheat C.G."/>
            <person name="Glazer B.T."/>
            <person name="Huber J.A."/>
        </authorList>
    </citation>
    <scope>NUCLEOTIDE SEQUENCE [LARGE SCALE GENOMIC DNA]</scope>
</reference>
<proteinExistence type="inferred from homology"/>
<keyword evidence="5" id="KW-0864">Zinc transport</keyword>
<evidence type="ECO:0000313" key="7">
    <source>
        <dbReference type="EMBL" id="PCJ43638.1"/>
    </source>
</evidence>
<evidence type="ECO:0000256" key="5">
    <source>
        <dbReference type="ARBA" id="ARBA00022906"/>
    </source>
</evidence>
<dbReference type="InterPro" id="IPR050492">
    <property type="entry name" value="Bact_metal-bind_prot9"/>
</dbReference>
<dbReference type="GO" id="GO:0006829">
    <property type="term" value="P:zinc ion transport"/>
    <property type="evidence" value="ECO:0007669"/>
    <property type="project" value="UniProtKB-KW"/>
</dbReference>
<protein>
    <recommendedName>
        <fullName evidence="2">High-affinity zinc uptake system protein ZnuA</fullName>
    </recommendedName>
</protein>
<keyword evidence="3" id="KW-0813">Transport</keyword>
<dbReference type="AlphaFoldDB" id="A0A2A5CJD8"/>
<keyword evidence="6" id="KW-0472">Membrane</keyword>
<accession>A0A2A5CJD8</accession>
<evidence type="ECO:0000256" key="2">
    <source>
        <dbReference type="ARBA" id="ARBA00015915"/>
    </source>
</evidence>
<dbReference type="PANTHER" id="PTHR42953:SF3">
    <property type="entry name" value="HIGH-AFFINITY ZINC UPTAKE SYSTEM PROTEIN ZNUA"/>
    <property type="match status" value="1"/>
</dbReference>
<dbReference type="PANTHER" id="PTHR42953">
    <property type="entry name" value="HIGH-AFFINITY ZINC UPTAKE SYSTEM PROTEIN ZNUA-RELATED"/>
    <property type="match status" value="1"/>
</dbReference>
<dbReference type="Gene3D" id="3.40.50.1980">
    <property type="entry name" value="Nitrogenase molybdenum iron protein domain"/>
    <property type="match status" value="2"/>
</dbReference>
<evidence type="ECO:0000256" key="4">
    <source>
        <dbReference type="ARBA" id="ARBA00022729"/>
    </source>
</evidence>
<keyword evidence="5" id="KW-0406">Ion transport</keyword>
<dbReference type="Pfam" id="PF01297">
    <property type="entry name" value="ZnuA"/>
    <property type="match status" value="1"/>
</dbReference>
<dbReference type="Proteomes" id="UP000228987">
    <property type="component" value="Unassembled WGS sequence"/>
</dbReference>
<evidence type="ECO:0000256" key="1">
    <source>
        <dbReference type="ARBA" id="ARBA00011028"/>
    </source>
</evidence>
<comment type="similarity">
    <text evidence="1">Belongs to the bacterial solute-binding protein 9 family.</text>
</comment>
<dbReference type="InterPro" id="IPR006127">
    <property type="entry name" value="ZnuA-like"/>
</dbReference>
<feature type="transmembrane region" description="Helical" evidence="6">
    <location>
        <begin position="56"/>
        <end position="74"/>
    </location>
</feature>
<name>A0A2A5CJD8_9GAMM</name>
<keyword evidence="6" id="KW-0812">Transmembrane</keyword>
<dbReference type="EMBL" id="NVWI01000001">
    <property type="protein sequence ID" value="PCJ43638.1"/>
    <property type="molecule type" value="Genomic_DNA"/>
</dbReference>